<dbReference type="OrthoDB" id="9803733at2"/>
<evidence type="ECO:0000313" key="5">
    <source>
        <dbReference type="Proteomes" id="UP000220904"/>
    </source>
</evidence>
<sequence length="288" mass="33231">MSYDYFYGQSGELFSYFRIPKALFQDHRFRQLSTDARTLYGILLDRMSLSVKNGWLDEQGRVYIIYTVREVQESLCCAEHKAVKLFRELEDMNLIERKRRGLGRPSLIYVKDFSSGLPKAQVQNCPNSNSGVAQSAVQEQPKPQANKTDKNNTEMNKPDPIHSGDVREQLEDYFYQALEVELLLRLFPDDEDTIYQIVDLLVDTCATKRRMLRIAGDDKPAEVVRSRLKKLNADHIRFVLNSLAENATPVRNMKQYLLASLYNAPTTMNLHYQNLTNHDFAHGSRKVG</sequence>
<name>A0A2A7B3N5_9FIRM</name>
<dbReference type="EMBL" id="NOUV01000019">
    <property type="protein sequence ID" value="PDX86005.1"/>
    <property type="molecule type" value="Genomic_DNA"/>
</dbReference>
<dbReference type="Pfam" id="PF06970">
    <property type="entry name" value="RepA_N"/>
    <property type="match status" value="1"/>
</dbReference>
<accession>A0A2A7B3N5</accession>
<proteinExistence type="predicted"/>
<evidence type="ECO:0000259" key="3">
    <source>
        <dbReference type="Pfam" id="PF19481"/>
    </source>
</evidence>
<organism evidence="4 5">
    <name type="scientific">Faecalibacterium prausnitzii</name>
    <dbReference type="NCBI Taxonomy" id="853"/>
    <lineage>
        <taxon>Bacteria</taxon>
        <taxon>Bacillati</taxon>
        <taxon>Bacillota</taxon>
        <taxon>Clostridia</taxon>
        <taxon>Eubacteriales</taxon>
        <taxon>Oscillospiraceae</taxon>
        <taxon>Faecalibacterium</taxon>
    </lineage>
</organism>
<dbReference type="InterPro" id="IPR046059">
    <property type="entry name" value="DUF6017"/>
</dbReference>
<comment type="caution">
    <text evidence="4">The sequence shown here is derived from an EMBL/GenBank/DDBJ whole genome shotgun (WGS) entry which is preliminary data.</text>
</comment>
<feature type="domain" description="Replication initiator A N-terminal" evidence="2">
    <location>
        <begin position="15"/>
        <end position="89"/>
    </location>
</feature>
<gene>
    <name evidence="4" type="ORF">CHR60_13415</name>
</gene>
<dbReference type="RefSeq" id="WP_097793445.1">
    <property type="nucleotide sequence ID" value="NZ_NOUV01000019.1"/>
</dbReference>
<reference evidence="4 5" key="1">
    <citation type="journal article" date="2017" name="Front. Microbiol.">
        <title>New Insights into the Diversity of the Genus Faecalibacterium.</title>
        <authorList>
            <person name="Benevides L."/>
            <person name="Burman S."/>
            <person name="Martin R."/>
            <person name="Robert V."/>
            <person name="Thomas M."/>
            <person name="Miquel S."/>
            <person name="Chain F."/>
            <person name="Sokol H."/>
            <person name="Bermudez-Humaran L.G."/>
            <person name="Morrison M."/>
            <person name="Langella P."/>
            <person name="Azevedo V.A."/>
            <person name="Chatel J.M."/>
            <person name="Soares S."/>
        </authorList>
    </citation>
    <scope>NUCLEOTIDE SEQUENCE [LARGE SCALE GENOMIC DNA]</scope>
    <source>
        <strain evidence="4 5">AHMP21</strain>
    </source>
</reference>
<feature type="compositionally biased region" description="Basic and acidic residues" evidence="1">
    <location>
        <begin position="147"/>
        <end position="164"/>
    </location>
</feature>
<dbReference type="InterPro" id="IPR010724">
    <property type="entry name" value="RepA_N"/>
</dbReference>
<feature type="region of interest" description="Disordered" evidence="1">
    <location>
        <begin position="124"/>
        <end position="164"/>
    </location>
</feature>
<protein>
    <submittedName>
        <fullName evidence="4">Replication initiator A domain-containing protein</fullName>
    </submittedName>
</protein>
<dbReference type="AlphaFoldDB" id="A0A2A7B3N5"/>
<evidence type="ECO:0000313" key="4">
    <source>
        <dbReference type="EMBL" id="PDX86005.1"/>
    </source>
</evidence>
<evidence type="ECO:0000259" key="2">
    <source>
        <dbReference type="Pfam" id="PF06970"/>
    </source>
</evidence>
<feature type="compositionally biased region" description="Polar residues" evidence="1">
    <location>
        <begin position="124"/>
        <end position="146"/>
    </location>
</feature>
<dbReference type="Pfam" id="PF19481">
    <property type="entry name" value="DUF6017"/>
    <property type="match status" value="1"/>
</dbReference>
<evidence type="ECO:0000256" key="1">
    <source>
        <dbReference type="SAM" id="MobiDB-lite"/>
    </source>
</evidence>
<dbReference type="Proteomes" id="UP000220904">
    <property type="component" value="Unassembled WGS sequence"/>
</dbReference>
<feature type="domain" description="DUF6017" evidence="3">
    <location>
        <begin position="159"/>
        <end position="283"/>
    </location>
</feature>